<evidence type="ECO:0000259" key="1">
    <source>
        <dbReference type="Pfam" id="PF01458"/>
    </source>
</evidence>
<dbReference type="PANTHER" id="PTHR43575">
    <property type="entry name" value="PROTEIN ABCI7, CHLOROPLASTIC"/>
    <property type="match status" value="1"/>
</dbReference>
<reference evidence="2 3" key="1">
    <citation type="journal article" date="2022" name="Nat. Microbiol.">
        <title>The microbiome of a bacterivorous marine choanoflagellate contains a resource-demanding obligate bacterial associate.</title>
        <authorList>
            <person name="Needham D.M."/>
            <person name="Poirier C."/>
            <person name="Bachy C."/>
            <person name="George E.E."/>
            <person name="Wilken S."/>
            <person name="Yung C.C.M."/>
            <person name="Limardo A.J."/>
            <person name="Morando M."/>
            <person name="Sudek L."/>
            <person name="Malmstrom R.R."/>
            <person name="Keeling P.J."/>
            <person name="Santoro A.E."/>
            <person name="Worden A.Z."/>
        </authorList>
    </citation>
    <scope>NUCLEOTIDE SEQUENCE [LARGE SCALE GENOMIC DNA]</scope>
    <source>
        <strain evidence="2 3">Comchoano-1</strain>
    </source>
</reference>
<dbReference type="SUPFAM" id="SSF101960">
    <property type="entry name" value="Stabilizer of iron transporter SufD"/>
    <property type="match status" value="1"/>
</dbReference>
<protein>
    <submittedName>
        <fullName evidence="2">SufD family Fe-S cluster assembly protein</fullName>
    </submittedName>
</protein>
<feature type="domain" description="SUF system FeS cluster assembly SufBD core" evidence="1">
    <location>
        <begin position="105"/>
        <end position="322"/>
    </location>
</feature>
<name>A0ABY5DIC7_9GAMM</name>
<dbReference type="InterPro" id="IPR055346">
    <property type="entry name" value="Fe-S_cluster_assembly_SufBD"/>
</dbReference>
<dbReference type="Pfam" id="PF01458">
    <property type="entry name" value="SUFBD_core"/>
    <property type="match status" value="1"/>
</dbReference>
<dbReference type="Proteomes" id="UP001055955">
    <property type="component" value="Chromosome"/>
</dbReference>
<accession>A0ABY5DIC7</accession>
<keyword evidence="3" id="KW-1185">Reference proteome</keyword>
<proteinExistence type="predicted"/>
<organism evidence="2 3">
    <name type="scientific">Candidatus Comchoanobacter bicostacola</name>
    <dbReference type="NCBI Taxonomy" id="2919598"/>
    <lineage>
        <taxon>Bacteria</taxon>
        <taxon>Pseudomonadati</taxon>
        <taxon>Pseudomonadota</taxon>
        <taxon>Gammaproteobacteria</taxon>
        <taxon>Candidatus Comchoanobacterales</taxon>
        <taxon>Candidatus Comchoanobacteraceae</taxon>
        <taxon>Candidatus Comchoanobacter</taxon>
    </lineage>
</organism>
<dbReference type="PANTHER" id="PTHR43575:SF1">
    <property type="entry name" value="PROTEIN ABCI7, CHLOROPLASTIC"/>
    <property type="match status" value="1"/>
</dbReference>
<dbReference type="InterPro" id="IPR000825">
    <property type="entry name" value="SUF_FeS_clus_asmbl_SufBD_core"/>
</dbReference>
<dbReference type="InterPro" id="IPR037284">
    <property type="entry name" value="SUF_FeS_clus_asmbl_SufBD_sf"/>
</dbReference>
<evidence type="ECO:0000313" key="3">
    <source>
        <dbReference type="Proteomes" id="UP001055955"/>
    </source>
</evidence>
<dbReference type="RefSeq" id="WP_258568158.1">
    <property type="nucleotide sequence ID" value="NZ_CP092900.1"/>
</dbReference>
<gene>
    <name evidence="2" type="ORF">MMH89_03975</name>
</gene>
<evidence type="ECO:0000313" key="2">
    <source>
        <dbReference type="EMBL" id="UTC24375.1"/>
    </source>
</evidence>
<dbReference type="EMBL" id="CP092900">
    <property type="protein sequence ID" value="UTC24375.1"/>
    <property type="molecule type" value="Genomic_DNA"/>
</dbReference>
<sequence length="355" mass="40399">MVRDSKLSSAYSEYLNGRNERWRRMPKGIAFKFDAVVAPIEPVCTRVITTKNGHVLNHSYPAVDQDQHCYQHPQEFLLSQCEYKPSLSIRLEKSEVVTWSETQDAQCSVMHHIHVKDNVEVTLVHHVDIDSGLRVLNIHVGEGAKLKHLVMLKSCADSYAYMYDRVRVMGSGVYQQTHVAYIDGFLRRNIQTELVSEFAQGVIHGCVHAVNQSHFNDHIDIYHQDKNTKSCQKIQSFVDDQASYDLFSAVIMDNPAQGSSSYQRLDHVLLSEDANAFSKPALEVSIDDVKCSHGATIGWLDEQQIMYMNARGLSKEAAVKFYTEAKVRQSLGHLPIKYQDELNQWLQNKVSEDVV</sequence>